<gene>
    <name evidence="1" type="ORF">SMUL_1821</name>
</gene>
<name>A0AA86AP99_SULMK</name>
<proteinExistence type="predicted"/>
<dbReference type="Proteomes" id="UP000019322">
    <property type="component" value="Chromosome"/>
</dbReference>
<dbReference type="Gene3D" id="1.10.3210.10">
    <property type="entry name" value="Hypothetical protein af1432"/>
    <property type="match status" value="1"/>
</dbReference>
<evidence type="ECO:0000313" key="1">
    <source>
        <dbReference type="EMBL" id="AHJ13076.1"/>
    </source>
</evidence>
<protein>
    <submittedName>
        <fullName evidence="1">Uncharacterized protein</fullName>
    </submittedName>
</protein>
<dbReference type="SUPFAM" id="SSF109604">
    <property type="entry name" value="HD-domain/PDEase-like"/>
    <property type="match status" value="1"/>
</dbReference>
<dbReference type="RefSeq" id="WP_025344946.1">
    <property type="nucleotide sequence ID" value="NZ_CP007201.1"/>
</dbReference>
<reference evidence="1 2" key="1">
    <citation type="journal article" date="2014" name="Environ. Microbiol.">
        <title>Insights into organohalide respiration and the versatile catabolism of Sulfurospirillum multivorans gained from comparative genomics and physiological studies.</title>
        <authorList>
            <person name="Goris T."/>
            <person name="Schubert T."/>
            <person name="Gadkari J."/>
            <person name="Wubet T."/>
            <person name="Tarkka M."/>
            <person name="Buscot F."/>
            <person name="Adrian L."/>
            <person name="Diekert G."/>
        </authorList>
    </citation>
    <scope>NUCLEOTIDE SEQUENCE [LARGE SCALE GENOMIC DNA]</scope>
    <source>
        <strain evidence="2">DM 12446 / JCM 15788 / NBRC 109480</strain>
    </source>
</reference>
<evidence type="ECO:0000313" key="2">
    <source>
        <dbReference type="Proteomes" id="UP000019322"/>
    </source>
</evidence>
<accession>A0AA86AP99</accession>
<dbReference type="AlphaFoldDB" id="A0AA86AP99"/>
<dbReference type="KEGG" id="smul:SMUL_1821"/>
<sequence length="203" mass="23145">MKRVVKRILSWLLMKVVASDIENATLMDSKGRFIKPFHPECKDIDLEVIAIALSRIMRFFGQTKLSVAQHCVNMARIFIFLGEIELAKQALLHEIAEAFMGDLASPLKKAFPMYKDIEERLIKKAFGCFGLSYPMAKEVHDLDKEIMIDEAVAHMPNKEHWLGFGEGLDTILLRTDVVDFEPWSSEKAKDEFMATAKLLNLIS</sequence>
<organism evidence="1 2">
    <name type="scientific">Sulfurospirillum multivorans (strain DM 12446 / JCM 15788 / NBRC 109480)</name>
    <dbReference type="NCBI Taxonomy" id="1150621"/>
    <lineage>
        <taxon>Bacteria</taxon>
        <taxon>Pseudomonadati</taxon>
        <taxon>Campylobacterota</taxon>
        <taxon>Epsilonproteobacteria</taxon>
        <taxon>Campylobacterales</taxon>
        <taxon>Sulfurospirillaceae</taxon>
        <taxon>Sulfurospirillum</taxon>
    </lineage>
</organism>
<dbReference type="EMBL" id="CP007201">
    <property type="protein sequence ID" value="AHJ13076.1"/>
    <property type="molecule type" value="Genomic_DNA"/>
</dbReference>